<evidence type="ECO:0000259" key="4">
    <source>
        <dbReference type="PROSITE" id="PS50949"/>
    </source>
</evidence>
<keyword evidence="3" id="KW-0804">Transcription</keyword>
<feature type="domain" description="HTH gntR-type" evidence="4">
    <location>
        <begin position="1"/>
        <end position="69"/>
    </location>
</feature>
<dbReference type="Proteomes" id="UP001500984">
    <property type="component" value="Unassembled WGS sequence"/>
</dbReference>
<keyword evidence="6" id="KW-1185">Reference proteome</keyword>
<name>A0ABP5IV45_9MICO</name>
<dbReference type="SMART" id="SM00345">
    <property type="entry name" value="HTH_GNTR"/>
    <property type="match status" value="1"/>
</dbReference>
<dbReference type="PANTHER" id="PTHR44846">
    <property type="entry name" value="MANNOSYL-D-GLYCERATE TRANSPORT/METABOLISM SYSTEM REPRESSOR MNGR-RELATED"/>
    <property type="match status" value="1"/>
</dbReference>
<dbReference type="EMBL" id="BAAAPZ010000018">
    <property type="protein sequence ID" value="GAA2105497.1"/>
    <property type="molecule type" value="Genomic_DNA"/>
</dbReference>
<dbReference type="InterPro" id="IPR011663">
    <property type="entry name" value="UTRA"/>
</dbReference>
<evidence type="ECO:0000256" key="1">
    <source>
        <dbReference type="ARBA" id="ARBA00023015"/>
    </source>
</evidence>
<dbReference type="InterPro" id="IPR036390">
    <property type="entry name" value="WH_DNA-bd_sf"/>
</dbReference>
<organism evidence="5 6">
    <name type="scientific">Brevibacterium salitolerans</name>
    <dbReference type="NCBI Taxonomy" id="1403566"/>
    <lineage>
        <taxon>Bacteria</taxon>
        <taxon>Bacillati</taxon>
        <taxon>Actinomycetota</taxon>
        <taxon>Actinomycetes</taxon>
        <taxon>Micrococcales</taxon>
        <taxon>Brevibacteriaceae</taxon>
        <taxon>Brevibacterium</taxon>
    </lineage>
</organism>
<proteinExistence type="predicted"/>
<dbReference type="SUPFAM" id="SSF64288">
    <property type="entry name" value="Chorismate lyase-like"/>
    <property type="match status" value="1"/>
</dbReference>
<dbReference type="PROSITE" id="PS50949">
    <property type="entry name" value="HTH_GNTR"/>
    <property type="match status" value="1"/>
</dbReference>
<evidence type="ECO:0000313" key="5">
    <source>
        <dbReference type="EMBL" id="GAA2105497.1"/>
    </source>
</evidence>
<reference evidence="6" key="1">
    <citation type="journal article" date="2019" name="Int. J. Syst. Evol. Microbiol.">
        <title>The Global Catalogue of Microorganisms (GCM) 10K type strain sequencing project: providing services to taxonomists for standard genome sequencing and annotation.</title>
        <authorList>
            <consortium name="The Broad Institute Genomics Platform"/>
            <consortium name="The Broad Institute Genome Sequencing Center for Infectious Disease"/>
            <person name="Wu L."/>
            <person name="Ma J."/>
        </authorList>
    </citation>
    <scope>NUCLEOTIDE SEQUENCE [LARGE SCALE GENOMIC DNA]</scope>
    <source>
        <strain evidence="6">JCM 15900</strain>
    </source>
</reference>
<dbReference type="CDD" id="cd07377">
    <property type="entry name" value="WHTH_GntR"/>
    <property type="match status" value="1"/>
</dbReference>
<dbReference type="InterPro" id="IPR028978">
    <property type="entry name" value="Chorismate_lyase_/UTRA_dom_sf"/>
</dbReference>
<comment type="caution">
    <text evidence="5">The sequence shown here is derived from an EMBL/GenBank/DDBJ whole genome shotgun (WGS) entry which is preliminary data.</text>
</comment>
<dbReference type="PANTHER" id="PTHR44846:SF1">
    <property type="entry name" value="MANNOSYL-D-GLYCERATE TRANSPORT_METABOLISM SYSTEM REPRESSOR MNGR-RELATED"/>
    <property type="match status" value="1"/>
</dbReference>
<sequence length="234" mass="25142">MAKHTEIRDWIEGEIRSGRLAVGDRLPTEAELREMFGVSRNPVQKAMTGLVEAGIVTRRRGAGTRVASTGLRGNILRTLDTQLTEPEVAGAHRVDGVRVATAASFPLAAGVLDPGAPLAELVRTKLDTSGAPIALERCVVDLTQVPDLLDQDLVHLTTTAHYMARGIADRHVSSTLTAVHLDAADAALLGVGEDTPILRQVRTIQIAERTPLEIAEFLFHPTNITMEVSQLEPG</sequence>
<evidence type="ECO:0000256" key="2">
    <source>
        <dbReference type="ARBA" id="ARBA00023125"/>
    </source>
</evidence>
<dbReference type="RefSeq" id="WP_291793049.1">
    <property type="nucleotide sequence ID" value="NZ_BAAAPZ010000018.1"/>
</dbReference>
<dbReference type="SMART" id="SM00866">
    <property type="entry name" value="UTRA"/>
    <property type="match status" value="1"/>
</dbReference>
<dbReference type="Pfam" id="PF07702">
    <property type="entry name" value="UTRA"/>
    <property type="match status" value="1"/>
</dbReference>
<dbReference type="Gene3D" id="1.10.10.10">
    <property type="entry name" value="Winged helix-like DNA-binding domain superfamily/Winged helix DNA-binding domain"/>
    <property type="match status" value="1"/>
</dbReference>
<evidence type="ECO:0000313" key="6">
    <source>
        <dbReference type="Proteomes" id="UP001500984"/>
    </source>
</evidence>
<keyword evidence="2" id="KW-0238">DNA-binding</keyword>
<dbReference type="PRINTS" id="PR00035">
    <property type="entry name" value="HTHGNTR"/>
</dbReference>
<dbReference type="InterPro" id="IPR050679">
    <property type="entry name" value="Bact_HTH_transcr_reg"/>
</dbReference>
<gene>
    <name evidence="5" type="ORF">GCM10009823_30960</name>
</gene>
<dbReference type="SUPFAM" id="SSF46785">
    <property type="entry name" value="Winged helix' DNA-binding domain"/>
    <property type="match status" value="1"/>
</dbReference>
<dbReference type="Gene3D" id="3.40.1410.10">
    <property type="entry name" value="Chorismate lyase-like"/>
    <property type="match status" value="1"/>
</dbReference>
<evidence type="ECO:0000256" key="3">
    <source>
        <dbReference type="ARBA" id="ARBA00023163"/>
    </source>
</evidence>
<protein>
    <submittedName>
        <fullName evidence="5">GntR family transcriptional regulator</fullName>
    </submittedName>
</protein>
<dbReference type="InterPro" id="IPR036388">
    <property type="entry name" value="WH-like_DNA-bd_sf"/>
</dbReference>
<keyword evidence="1" id="KW-0805">Transcription regulation</keyword>
<dbReference type="Pfam" id="PF00392">
    <property type="entry name" value="GntR"/>
    <property type="match status" value="1"/>
</dbReference>
<accession>A0ABP5IV45</accession>
<dbReference type="InterPro" id="IPR000524">
    <property type="entry name" value="Tscrpt_reg_HTH_GntR"/>
</dbReference>